<comment type="caution">
    <text evidence="1">The sequence shown here is derived from an EMBL/GenBank/DDBJ whole genome shotgun (WGS) entry which is preliminary data.</text>
</comment>
<proteinExistence type="predicted"/>
<reference evidence="1 2" key="1">
    <citation type="submission" date="2019-11" db="EMBL/GenBank/DDBJ databases">
        <title>Using colonization assays and comparative genomics to discover symbiosis behaviors and factors in Vibrio fischeri.</title>
        <authorList>
            <person name="Bongrand C."/>
            <person name="Moriano-Gutierrez S."/>
            <person name="Arevalo P."/>
            <person name="Mcfall-Ngai M."/>
            <person name="Visick K."/>
            <person name="Polz M.F."/>
            <person name="Ruby E.G."/>
        </authorList>
    </citation>
    <scope>NUCLEOTIDE SEQUENCE [LARGE SCALE GENOMIC DNA]</scope>
    <source>
        <strain evidence="2">emors.3.2</strain>
    </source>
</reference>
<dbReference type="Proteomes" id="UP000435323">
    <property type="component" value="Unassembled WGS sequence"/>
</dbReference>
<sequence length="39" mass="4622">MKSTHAYNKNAISHKFIFGFMINKNKYHLGIMNIPNRNK</sequence>
<evidence type="ECO:0000313" key="1">
    <source>
        <dbReference type="EMBL" id="MUK44980.1"/>
    </source>
</evidence>
<protein>
    <submittedName>
        <fullName evidence="1">Uncharacterized protein</fullName>
    </submittedName>
</protein>
<dbReference type="AlphaFoldDB" id="A0A6N3Z382"/>
<gene>
    <name evidence="1" type="ORF">GNP77_06255</name>
</gene>
<dbReference type="EMBL" id="WOBO01000005">
    <property type="protein sequence ID" value="MUK44980.1"/>
    <property type="molecule type" value="Genomic_DNA"/>
</dbReference>
<evidence type="ECO:0000313" key="2">
    <source>
        <dbReference type="Proteomes" id="UP000435323"/>
    </source>
</evidence>
<organism evidence="1 2">
    <name type="scientific">Aliivibrio fischeri</name>
    <name type="common">Vibrio fischeri</name>
    <dbReference type="NCBI Taxonomy" id="668"/>
    <lineage>
        <taxon>Bacteria</taxon>
        <taxon>Pseudomonadati</taxon>
        <taxon>Pseudomonadota</taxon>
        <taxon>Gammaproteobacteria</taxon>
        <taxon>Vibrionales</taxon>
        <taxon>Vibrionaceae</taxon>
        <taxon>Aliivibrio</taxon>
    </lineage>
</organism>
<name>A0A6N3Z382_ALIFS</name>
<accession>A0A6N3Z382</accession>